<organism evidence="3 4">
    <name type="scientific">Phaeocystidibacter marisrubri</name>
    <dbReference type="NCBI Taxonomy" id="1577780"/>
    <lineage>
        <taxon>Bacteria</taxon>
        <taxon>Pseudomonadati</taxon>
        <taxon>Bacteroidota</taxon>
        <taxon>Flavobacteriia</taxon>
        <taxon>Flavobacteriales</taxon>
        <taxon>Phaeocystidibacteraceae</taxon>
        <taxon>Phaeocystidibacter</taxon>
    </lineage>
</organism>
<evidence type="ECO:0000313" key="3">
    <source>
        <dbReference type="EMBL" id="KAB2817743.1"/>
    </source>
</evidence>
<comment type="caution">
    <text evidence="3">The sequence shown here is derived from an EMBL/GenBank/DDBJ whole genome shotgun (WGS) entry which is preliminary data.</text>
</comment>
<dbReference type="NCBIfam" id="TIGR02226">
    <property type="entry name" value="two_anch"/>
    <property type="match status" value="1"/>
</dbReference>
<accession>A0A6L3ZJB7</accession>
<keyword evidence="4" id="KW-1185">Reference proteome</keyword>
<dbReference type="Gene3D" id="3.40.50.410">
    <property type="entry name" value="von Willebrand factor, type A domain"/>
    <property type="match status" value="1"/>
</dbReference>
<dbReference type="EMBL" id="WBVQ01000001">
    <property type="protein sequence ID" value="KAB2817743.1"/>
    <property type="molecule type" value="Genomic_DNA"/>
</dbReference>
<sequence>MDFINPYMLWGLLGISIPIAIHLLQLKRYKTLYFSDIRFLKEVQQSAKKQQRIQHWIILLCRIIAWGSLTIAFALPFFPKESNPSISTNDILIYVDNSPSMSLKSGEGPLWSQAKQAAQQIVENYPNASFHILTSTLDGSDAVPLNATAAGRKINEITLSENSISWTDLAKRISTYGLKDSALFFVLTDGQSSAIENFNTHNQPIKWIPYLFEPSGSISNISIDSAWISTPVILPGQSVDVHYSIHAFGENPTQTQVELWVGNEVRGTLSIEIEPHTPKTGKFSFSAPQQQHIPVEIRIKDESVHFDDHYPIAIDTRKNLSFLDIRNPNGEFLPLESYISDSSSTVDVVSFQNIPFGSLSNYDLVVVEPTSQWPTGLAPSLSDALESGASVLVFPSGPTNAELQSLGLAPFYQSDTLKVRDIEIKSNDPFYSGVFYESTDRVKMPAVSFEYQIDNQYVRLGAKSLLSRSNGAPSLIRYPSGIGQVYQWNAHPNKHYGTSDLYPVLLYQMAIFKESKPWYSFDLDHSEWLRIPVAMRGDHIVEIVQDSLVSIPEQKVSGKYVDVNTKVDILHSGMAELKSEDEILGLIAYHANRRESDVRRLSTNDIESILETNSADFTVFEVSNSSEIDTAINEMNSPDSQSNLWIYLVIVVLLLEMILWRRPKA</sequence>
<dbReference type="PANTHER" id="PTHR37464">
    <property type="entry name" value="BLL2463 PROTEIN"/>
    <property type="match status" value="1"/>
</dbReference>
<dbReference type="OrthoDB" id="9810200at2"/>
<feature type="transmembrane region" description="Helical" evidence="1">
    <location>
        <begin position="644"/>
        <end position="660"/>
    </location>
</feature>
<dbReference type="Proteomes" id="UP000484164">
    <property type="component" value="Unassembled WGS sequence"/>
</dbReference>
<dbReference type="InterPro" id="IPR011933">
    <property type="entry name" value="Double_TM_dom"/>
</dbReference>
<dbReference type="AlphaFoldDB" id="A0A6L3ZJB7"/>
<evidence type="ECO:0000259" key="2">
    <source>
        <dbReference type="Pfam" id="PF07584"/>
    </source>
</evidence>
<dbReference type="Pfam" id="PF07584">
    <property type="entry name" value="BatA"/>
    <property type="match status" value="1"/>
</dbReference>
<gene>
    <name evidence="3" type="ORF">F8C82_04885</name>
</gene>
<keyword evidence="1" id="KW-0472">Membrane</keyword>
<proteinExistence type="predicted"/>
<keyword evidence="1" id="KW-0812">Transmembrane</keyword>
<protein>
    <recommendedName>
        <fullName evidence="2">Aerotolerance regulator N-terminal domain-containing protein</fullName>
    </recommendedName>
</protein>
<dbReference type="InterPro" id="IPR024163">
    <property type="entry name" value="Aerotolerance_reg_N"/>
</dbReference>
<reference evidence="3 4" key="1">
    <citation type="submission" date="2019-10" db="EMBL/GenBank/DDBJ databases">
        <title>Genome sequence of Phaeocystidibacter marisrubri JCM30614 (type strain).</title>
        <authorList>
            <person name="Bowman J.P."/>
        </authorList>
    </citation>
    <scope>NUCLEOTIDE SEQUENCE [LARGE SCALE GENOMIC DNA]</scope>
    <source>
        <strain evidence="3 4">JCM 30614</strain>
    </source>
</reference>
<feature type="transmembrane region" description="Helical" evidence="1">
    <location>
        <begin position="6"/>
        <end position="24"/>
    </location>
</feature>
<dbReference type="PANTHER" id="PTHR37464:SF1">
    <property type="entry name" value="BLL2463 PROTEIN"/>
    <property type="match status" value="1"/>
</dbReference>
<dbReference type="InterPro" id="IPR036465">
    <property type="entry name" value="vWFA_dom_sf"/>
</dbReference>
<evidence type="ECO:0000313" key="4">
    <source>
        <dbReference type="Proteomes" id="UP000484164"/>
    </source>
</evidence>
<name>A0A6L3ZJB7_9FLAO</name>
<feature type="transmembrane region" description="Helical" evidence="1">
    <location>
        <begin position="56"/>
        <end position="78"/>
    </location>
</feature>
<keyword evidence="1" id="KW-1133">Transmembrane helix</keyword>
<evidence type="ECO:0000256" key="1">
    <source>
        <dbReference type="SAM" id="Phobius"/>
    </source>
</evidence>
<dbReference type="RefSeq" id="WP_151692431.1">
    <property type="nucleotide sequence ID" value="NZ_BMGX01000002.1"/>
</dbReference>
<feature type="domain" description="Aerotolerance regulator N-terminal" evidence="2">
    <location>
        <begin position="1"/>
        <end position="76"/>
    </location>
</feature>